<evidence type="ECO:0000256" key="1">
    <source>
        <dbReference type="SAM" id="MobiDB-lite"/>
    </source>
</evidence>
<evidence type="ECO:0000313" key="3">
    <source>
        <dbReference type="Proteomes" id="UP000319514"/>
    </source>
</evidence>
<proteinExistence type="predicted"/>
<keyword evidence="3" id="KW-1185">Reference proteome</keyword>
<reference evidence="2 3" key="1">
    <citation type="submission" date="2019-06" db="EMBL/GenBank/DDBJ databases">
        <title>Sequencing the genomes of 1000 actinobacteria strains.</title>
        <authorList>
            <person name="Klenk H.-P."/>
        </authorList>
    </citation>
    <scope>NUCLEOTIDE SEQUENCE [LARGE SCALE GENOMIC DNA]</scope>
    <source>
        <strain evidence="2 3">DSM 18082</strain>
    </source>
</reference>
<sequence length="350" mass="37878">MASTPPRPTRSTLHDDLLPPTVGIDPGSVATGIVLRVGTRLIAVDVVLNPEPGQLVGGGVPQRPCSPEWGYGEAVEARVRALATEHDASARAWWAKRGYVLAADEDPWLYGIEKVNLPRDPRGQETFRKPDAETVASVVAPTAVLHHLRGALGSERVVLVRPFRADTRWEKRYGGTGDPRDYYPGSIIEPAAPASDPVGTVYRDGLLDQRRFREARVKDQAAAWSIASDAAGAYVEAARRLGRPVVPPSQGADVLREGLRAMQRSLGAPVSERLAPVIPMPQPAWVTTEPEATRAPTGEDADGTWEDLSTDEDLDAHYAHYRALKAWSSPPSPPTETAAPTPLDVWPWSA</sequence>
<feature type="region of interest" description="Disordered" evidence="1">
    <location>
        <begin position="326"/>
        <end position="350"/>
    </location>
</feature>
<dbReference type="Proteomes" id="UP000319514">
    <property type="component" value="Unassembled WGS sequence"/>
</dbReference>
<dbReference type="EMBL" id="VFOQ01000001">
    <property type="protein sequence ID" value="TQL58772.1"/>
    <property type="molecule type" value="Genomic_DNA"/>
</dbReference>
<evidence type="ECO:0000313" key="2">
    <source>
        <dbReference type="EMBL" id="TQL58772.1"/>
    </source>
</evidence>
<organism evidence="2 3">
    <name type="scientific">Oryzihumus leptocrescens</name>
    <dbReference type="NCBI Taxonomy" id="297536"/>
    <lineage>
        <taxon>Bacteria</taxon>
        <taxon>Bacillati</taxon>
        <taxon>Actinomycetota</taxon>
        <taxon>Actinomycetes</taxon>
        <taxon>Micrococcales</taxon>
        <taxon>Intrasporangiaceae</taxon>
        <taxon>Oryzihumus</taxon>
    </lineage>
</organism>
<protein>
    <submittedName>
        <fullName evidence="2">Uncharacterized protein</fullName>
    </submittedName>
</protein>
<accession>A0A542ZEK0</accession>
<dbReference type="AlphaFoldDB" id="A0A542ZEK0"/>
<comment type="caution">
    <text evidence="2">The sequence shown here is derived from an EMBL/GenBank/DDBJ whole genome shotgun (WGS) entry which is preliminary data.</text>
</comment>
<name>A0A542ZEK0_9MICO</name>
<gene>
    <name evidence="2" type="ORF">FB474_0109</name>
</gene>